<feature type="domain" description="Nudix hydrolase" evidence="7">
    <location>
        <begin position="39"/>
        <end position="134"/>
    </location>
</feature>
<protein>
    <recommendedName>
        <fullName evidence="7">Nudix hydrolase domain-containing protein</fullName>
    </recommendedName>
</protein>
<dbReference type="InterPro" id="IPR000086">
    <property type="entry name" value="NUDIX_hydrolase_dom"/>
</dbReference>
<evidence type="ECO:0000256" key="5">
    <source>
        <dbReference type="ARBA" id="ARBA00022842"/>
    </source>
</evidence>
<name>A0A3S1BNB6_ELYCH</name>
<dbReference type="GO" id="GO:0010945">
    <property type="term" value="F:coenzyme A diphosphatase activity"/>
    <property type="evidence" value="ECO:0007669"/>
    <property type="project" value="InterPro"/>
</dbReference>
<evidence type="ECO:0000313" key="8">
    <source>
        <dbReference type="EMBL" id="RUS92165.1"/>
    </source>
</evidence>
<dbReference type="AlphaFoldDB" id="A0A3S1BNB6"/>
<comment type="cofactor">
    <cofactor evidence="1">
        <name>Mn(2+)</name>
        <dbReference type="ChEBI" id="CHEBI:29035"/>
    </cofactor>
</comment>
<comment type="caution">
    <text evidence="8">The sequence shown here is derived from an EMBL/GenBank/DDBJ whole genome shotgun (WGS) entry which is preliminary data.</text>
</comment>
<proteinExistence type="predicted"/>
<dbReference type="InterPro" id="IPR015797">
    <property type="entry name" value="NUDIX_hydrolase-like_dom_sf"/>
</dbReference>
<organism evidence="8 9">
    <name type="scientific">Elysia chlorotica</name>
    <name type="common">Eastern emerald elysia</name>
    <name type="synonym">Sea slug</name>
    <dbReference type="NCBI Taxonomy" id="188477"/>
    <lineage>
        <taxon>Eukaryota</taxon>
        <taxon>Metazoa</taxon>
        <taxon>Spiralia</taxon>
        <taxon>Lophotrochozoa</taxon>
        <taxon>Mollusca</taxon>
        <taxon>Gastropoda</taxon>
        <taxon>Heterobranchia</taxon>
        <taxon>Euthyneura</taxon>
        <taxon>Panpulmonata</taxon>
        <taxon>Sacoglossa</taxon>
        <taxon>Placobranchoidea</taxon>
        <taxon>Plakobranchidae</taxon>
        <taxon>Elysia</taxon>
    </lineage>
</organism>
<evidence type="ECO:0000256" key="4">
    <source>
        <dbReference type="ARBA" id="ARBA00022801"/>
    </source>
</evidence>
<feature type="non-terminal residue" evidence="8">
    <location>
        <position position="134"/>
    </location>
</feature>
<dbReference type="PANTHER" id="PTHR12992">
    <property type="entry name" value="NUDIX HYDROLASE"/>
    <property type="match status" value="1"/>
</dbReference>
<dbReference type="PANTHER" id="PTHR12992:SF11">
    <property type="entry name" value="MITOCHONDRIAL COENZYME A DIPHOSPHATASE NUDT8"/>
    <property type="match status" value="1"/>
</dbReference>
<dbReference type="STRING" id="188477.A0A3S1BNB6"/>
<keyword evidence="3" id="KW-0479">Metal-binding</keyword>
<dbReference type="Gene3D" id="3.90.79.10">
    <property type="entry name" value="Nucleoside Triphosphate Pyrophosphohydrolase"/>
    <property type="match status" value="1"/>
</dbReference>
<accession>A0A3S1BNB6</accession>
<dbReference type="EMBL" id="RQTK01000001">
    <property type="protein sequence ID" value="RUS92165.1"/>
    <property type="molecule type" value="Genomic_DNA"/>
</dbReference>
<keyword evidence="5" id="KW-0460">Magnesium</keyword>
<dbReference type="PROSITE" id="PS51462">
    <property type="entry name" value="NUDIX"/>
    <property type="match status" value="1"/>
</dbReference>
<evidence type="ECO:0000256" key="6">
    <source>
        <dbReference type="ARBA" id="ARBA00023211"/>
    </source>
</evidence>
<sequence length="134" mass="14724">MTMSVSDEGFLEEVSRRVSAYDIRNVGSDQEIMYNPVKHRKAAVLLPITIKDGELSILLTKRSKNLRTHPSTVAFPGGMRDENDESDVDAALREAEEEIGLPPSAVKVLGILTLGVTLPYNIVYPVVGVIPQDF</sequence>
<evidence type="ECO:0000259" key="7">
    <source>
        <dbReference type="PROSITE" id="PS51462"/>
    </source>
</evidence>
<evidence type="ECO:0000256" key="2">
    <source>
        <dbReference type="ARBA" id="ARBA00001946"/>
    </source>
</evidence>
<dbReference type="GO" id="GO:0046872">
    <property type="term" value="F:metal ion binding"/>
    <property type="evidence" value="ECO:0007669"/>
    <property type="project" value="UniProtKB-KW"/>
</dbReference>
<evidence type="ECO:0000256" key="1">
    <source>
        <dbReference type="ARBA" id="ARBA00001936"/>
    </source>
</evidence>
<evidence type="ECO:0000313" key="9">
    <source>
        <dbReference type="Proteomes" id="UP000271974"/>
    </source>
</evidence>
<dbReference type="CDD" id="cd03426">
    <property type="entry name" value="NUDIX_CoAse_Nudt7"/>
    <property type="match status" value="1"/>
</dbReference>
<dbReference type="InterPro" id="IPR045121">
    <property type="entry name" value="CoAse"/>
</dbReference>
<reference evidence="8 9" key="1">
    <citation type="submission" date="2019-01" db="EMBL/GenBank/DDBJ databases">
        <title>A draft genome assembly of the solar-powered sea slug Elysia chlorotica.</title>
        <authorList>
            <person name="Cai H."/>
            <person name="Li Q."/>
            <person name="Fang X."/>
            <person name="Li J."/>
            <person name="Curtis N.E."/>
            <person name="Altenburger A."/>
            <person name="Shibata T."/>
            <person name="Feng M."/>
            <person name="Maeda T."/>
            <person name="Schwartz J.A."/>
            <person name="Shigenobu S."/>
            <person name="Lundholm N."/>
            <person name="Nishiyama T."/>
            <person name="Yang H."/>
            <person name="Hasebe M."/>
            <person name="Li S."/>
            <person name="Pierce S.K."/>
            <person name="Wang J."/>
        </authorList>
    </citation>
    <scope>NUCLEOTIDE SEQUENCE [LARGE SCALE GENOMIC DNA]</scope>
    <source>
        <strain evidence="8">EC2010</strain>
        <tissue evidence="8">Whole organism of an adult</tissue>
    </source>
</reference>
<dbReference type="SUPFAM" id="SSF55811">
    <property type="entry name" value="Nudix"/>
    <property type="match status" value="1"/>
</dbReference>
<keyword evidence="9" id="KW-1185">Reference proteome</keyword>
<gene>
    <name evidence="8" type="ORF">EGW08_000018</name>
</gene>
<keyword evidence="6" id="KW-0464">Manganese</keyword>
<keyword evidence="4" id="KW-0378">Hydrolase</keyword>
<comment type="cofactor">
    <cofactor evidence="2">
        <name>Mg(2+)</name>
        <dbReference type="ChEBI" id="CHEBI:18420"/>
    </cofactor>
</comment>
<dbReference type="OrthoDB" id="206213at2759"/>
<dbReference type="Proteomes" id="UP000271974">
    <property type="component" value="Unassembled WGS sequence"/>
</dbReference>
<dbReference type="Pfam" id="PF00293">
    <property type="entry name" value="NUDIX"/>
    <property type="match status" value="1"/>
</dbReference>
<evidence type="ECO:0000256" key="3">
    <source>
        <dbReference type="ARBA" id="ARBA00022723"/>
    </source>
</evidence>